<dbReference type="Gene3D" id="3.40.50.720">
    <property type="entry name" value="NAD(P)-binding Rossmann-like Domain"/>
    <property type="match status" value="1"/>
</dbReference>
<keyword evidence="6" id="KW-1185">Reference proteome</keyword>
<keyword evidence="2" id="KW-0560">Oxidoreductase</keyword>
<evidence type="ECO:0000259" key="4">
    <source>
        <dbReference type="SMART" id="SM00822"/>
    </source>
</evidence>
<dbReference type="EMBL" id="FOBF01000013">
    <property type="protein sequence ID" value="SEM44562.1"/>
    <property type="molecule type" value="Genomic_DNA"/>
</dbReference>
<dbReference type="PRINTS" id="PR00081">
    <property type="entry name" value="GDHRDH"/>
</dbReference>
<dbReference type="FunFam" id="3.40.50.720:FF:000084">
    <property type="entry name" value="Short-chain dehydrogenase reductase"/>
    <property type="match status" value="1"/>
</dbReference>
<evidence type="ECO:0000256" key="2">
    <source>
        <dbReference type="ARBA" id="ARBA00023002"/>
    </source>
</evidence>
<dbReference type="SUPFAM" id="SSF51735">
    <property type="entry name" value="NAD(P)-binding Rossmann-fold domains"/>
    <property type="match status" value="1"/>
</dbReference>
<comment type="similarity">
    <text evidence="1">Belongs to the short-chain dehydrogenases/reductases (SDR) family.</text>
</comment>
<gene>
    <name evidence="5" type="ORF">SAMN05660976_05186</name>
</gene>
<dbReference type="PRINTS" id="PR00080">
    <property type="entry name" value="SDRFAMILY"/>
</dbReference>
<dbReference type="RefSeq" id="WP_055502163.1">
    <property type="nucleotide sequence ID" value="NZ_BBZG01000001.1"/>
</dbReference>
<sequence>MAEFDGKVAIVTGGFSGIGRATARLLSARGATVVAAGLPPGRDREAPLPGVEHVELDVTDEAATARLVEDVAAAHGGLDVVVAAAGIQRYGTAAETGAGEWNDVLAVNLTGTFHIVKHALPRLRARGSGSIVIVSSVQAFVTQSAVAAYTTSKGALNAFARSAAIDEARNGIRVNTVCPASVDTPMLRSSARAFTDGTDGAAQELVESWGRMHPLGRVARPEEVAEAVAFLAGDRASFITGIALPVDGGLLASAAVVLPG</sequence>
<dbReference type="PANTHER" id="PTHR24321">
    <property type="entry name" value="DEHYDROGENASES, SHORT CHAIN"/>
    <property type="match status" value="1"/>
</dbReference>
<dbReference type="Pfam" id="PF13561">
    <property type="entry name" value="adh_short_C2"/>
    <property type="match status" value="1"/>
</dbReference>
<reference evidence="5 6" key="1">
    <citation type="submission" date="2016-10" db="EMBL/GenBank/DDBJ databases">
        <authorList>
            <person name="de Groot N.N."/>
        </authorList>
    </citation>
    <scope>NUCLEOTIDE SEQUENCE [LARGE SCALE GENOMIC DNA]</scope>
    <source>
        <strain evidence="5 6">DSM 43357</strain>
    </source>
</reference>
<protein>
    <submittedName>
        <fullName evidence="5">NAD(P)-dependent dehydrogenase, short-chain alcohol dehydrogenase family</fullName>
    </submittedName>
</protein>
<dbReference type="InterPro" id="IPR020904">
    <property type="entry name" value="Sc_DH/Rdtase_CS"/>
</dbReference>
<keyword evidence="3" id="KW-0520">NAD</keyword>
<dbReference type="InterPro" id="IPR036291">
    <property type="entry name" value="NAD(P)-bd_dom_sf"/>
</dbReference>
<dbReference type="InterPro" id="IPR057326">
    <property type="entry name" value="KR_dom"/>
</dbReference>
<dbReference type="PROSITE" id="PS00061">
    <property type="entry name" value="ADH_SHORT"/>
    <property type="match status" value="1"/>
</dbReference>
<dbReference type="CDD" id="cd05233">
    <property type="entry name" value="SDR_c"/>
    <property type="match status" value="1"/>
</dbReference>
<dbReference type="PANTHER" id="PTHR24321:SF8">
    <property type="entry name" value="ESTRADIOL 17-BETA-DEHYDROGENASE 8-RELATED"/>
    <property type="match status" value="1"/>
</dbReference>
<dbReference type="AlphaFoldDB" id="A0A1H7YEA2"/>
<name>A0A1H7YEA2_9ACTN</name>
<accession>A0A1H7YEA2</accession>
<proteinExistence type="inferred from homology"/>
<evidence type="ECO:0000256" key="1">
    <source>
        <dbReference type="ARBA" id="ARBA00006484"/>
    </source>
</evidence>
<dbReference type="Proteomes" id="UP000198953">
    <property type="component" value="Unassembled WGS sequence"/>
</dbReference>
<feature type="domain" description="Ketoreductase" evidence="4">
    <location>
        <begin position="7"/>
        <end position="183"/>
    </location>
</feature>
<dbReference type="GO" id="GO:0016491">
    <property type="term" value="F:oxidoreductase activity"/>
    <property type="evidence" value="ECO:0007669"/>
    <property type="project" value="UniProtKB-KW"/>
</dbReference>
<evidence type="ECO:0000313" key="5">
    <source>
        <dbReference type="EMBL" id="SEM44562.1"/>
    </source>
</evidence>
<dbReference type="STRING" id="46177.SAMN05660976_05186"/>
<evidence type="ECO:0000313" key="6">
    <source>
        <dbReference type="Proteomes" id="UP000198953"/>
    </source>
</evidence>
<organism evidence="5 6">
    <name type="scientific">Nonomuraea pusilla</name>
    <dbReference type="NCBI Taxonomy" id="46177"/>
    <lineage>
        <taxon>Bacteria</taxon>
        <taxon>Bacillati</taxon>
        <taxon>Actinomycetota</taxon>
        <taxon>Actinomycetes</taxon>
        <taxon>Streptosporangiales</taxon>
        <taxon>Streptosporangiaceae</taxon>
        <taxon>Nonomuraea</taxon>
    </lineage>
</organism>
<dbReference type="SMART" id="SM00822">
    <property type="entry name" value="PKS_KR"/>
    <property type="match status" value="1"/>
</dbReference>
<dbReference type="InterPro" id="IPR002347">
    <property type="entry name" value="SDR_fam"/>
</dbReference>
<dbReference type="OrthoDB" id="4288312at2"/>
<evidence type="ECO:0000256" key="3">
    <source>
        <dbReference type="ARBA" id="ARBA00023027"/>
    </source>
</evidence>